<evidence type="ECO:0000313" key="3">
    <source>
        <dbReference type="EMBL" id="MCW8332995.1"/>
    </source>
</evidence>
<sequence>MTKQKNILFVHYGNENMRSSEQSLLDLMTSLDSRRFRPFLWTNNPDLHAHAQNQTIHSQLDELNVLFTQATSRLNLMAWRKQIRAAHTYIEDADIDLVHVNGGEACQWMSIAAKSRNIPMVTQLHRDYSSRETLAYGFHFSPRVITASRPIARALMADCYPLQRLCVVPSGINVHRLNQHAPIDAKGHLGIPMKSFLFATSGSLNHTRGVDRVLSALRHLTLEYPHVHLLVLGDGPARRQLELMAEHMHLTEHVHFVGNQHNTHRWLQCANAYISGARHAPYAKDLAYASLAELAIVAPCEGSIPEIIKHKKNGLLYKNAGIGPMVKAMRAIIQNPTFSKAIAVRAKAHVLTHYTTAHTTRRIEHLYQKMTTEPVRPQTPWWRGLSPLKSMLTERVA</sequence>
<feature type="domain" description="Glycosyl transferase family 1" evidence="1">
    <location>
        <begin position="188"/>
        <end position="347"/>
    </location>
</feature>
<feature type="domain" description="Glycosyltransferase subfamily 4-like N-terminal" evidence="2">
    <location>
        <begin position="21"/>
        <end position="176"/>
    </location>
</feature>
<organism evidence="3 4">
    <name type="scientific">Vibrio paucivorans</name>
    <dbReference type="NCBI Taxonomy" id="2829489"/>
    <lineage>
        <taxon>Bacteria</taxon>
        <taxon>Pseudomonadati</taxon>
        <taxon>Pseudomonadota</taxon>
        <taxon>Gammaproteobacteria</taxon>
        <taxon>Vibrionales</taxon>
        <taxon>Vibrionaceae</taxon>
        <taxon>Vibrio</taxon>
    </lineage>
</organism>
<dbReference type="AlphaFoldDB" id="A0A9X3HPR4"/>
<protein>
    <submittedName>
        <fullName evidence="3">Glycosyltransferase family 4 protein</fullName>
    </submittedName>
</protein>
<dbReference type="SUPFAM" id="SSF53756">
    <property type="entry name" value="UDP-Glycosyltransferase/glycogen phosphorylase"/>
    <property type="match status" value="1"/>
</dbReference>
<dbReference type="RefSeq" id="WP_265686683.1">
    <property type="nucleotide sequence ID" value="NZ_JAKRRX010000013.1"/>
</dbReference>
<dbReference type="Gene3D" id="3.40.50.2000">
    <property type="entry name" value="Glycogen Phosphorylase B"/>
    <property type="match status" value="2"/>
</dbReference>
<evidence type="ECO:0000259" key="2">
    <source>
        <dbReference type="Pfam" id="PF13439"/>
    </source>
</evidence>
<dbReference type="PANTHER" id="PTHR12526">
    <property type="entry name" value="GLYCOSYLTRANSFERASE"/>
    <property type="match status" value="1"/>
</dbReference>
<dbReference type="CDD" id="cd03801">
    <property type="entry name" value="GT4_PimA-like"/>
    <property type="match status" value="1"/>
</dbReference>
<keyword evidence="4" id="KW-1185">Reference proteome</keyword>
<dbReference type="GO" id="GO:1901135">
    <property type="term" value="P:carbohydrate derivative metabolic process"/>
    <property type="evidence" value="ECO:0007669"/>
    <property type="project" value="UniProtKB-ARBA"/>
</dbReference>
<proteinExistence type="predicted"/>
<dbReference type="Pfam" id="PF00534">
    <property type="entry name" value="Glycos_transf_1"/>
    <property type="match status" value="1"/>
</dbReference>
<dbReference type="GO" id="GO:0016757">
    <property type="term" value="F:glycosyltransferase activity"/>
    <property type="evidence" value="ECO:0007669"/>
    <property type="project" value="InterPro"/>
</dbReference>
<evidence type="ECO:0000313" key="4">
    <source>
        <dbReference type="Proteomes" id="UP001155586"/>
    </source>
</evidence>
<dbReference type="InterPro" id="IPR001296">
    <property type="entry name" value="Glyco_trans_1"/>
</dbReference>
<dbReference type="InterPro" id="IPR028098">
    <property type="entry name" value="Glyco_trans_4-like_N"/>
</dbReference>
<comment type="caution">
    <text evidence="3">The sequence shown here is derived from an EMBL/GenBank/DDBJ whole genome shotgun (WGS) entry which is preliminary data.</text>
</comment>
<dbReference type="EMBL" id="JAKRRX010000013">
    <property type="protein sequence ID" value="MCW8332995.1"/>
    <property type="molecule type" value="Genomic_DNA"/>
</dbReference>
<accession>A0A9X3HPR4</accession>
<gene>
    <name evidence="3" type="ORF">MD483_04020</name>
</gene>
<dbReference type="Proteomes" id="UP001155586">
    <property type="component" value="Unassembled WGS sequence"/>
</dbReference>
<name>A0A9X3HPR4_9VIBR</name>
<reference evidence="3" key="1">
    <citation type="submission" date="2022-02" db="EMBL/GenBank/DDBJ databases">
        <title>Vibrio sp. nov., a new bacterium isolated from Bohai sea, China.</title>
        <authorList>
            <person name="Yuan Y."/>
        </authorList>
    </citation>
    <scope>NUCLEOTIDE SEQUENCE</scope>
    <source>
        <strain evidence="3">DBSS07</strain>
    </source>
</reference>
<dbReference type="Pfam" id="PF13439">
    <property type="entry name" value="Glyco_transf_4"/>
    <property type="match status" value="1"/>
</dbReference>
<evidence type="ECO:0000259" key="1">
    <source>
        <dbReference type="Pfam" id="PF00534"/>
    </source>
</evidence>